<dbReference type="SUPFAM" id="SSF103481">
    <property type="entry name" value="Multidrug resistance efflux transporter EmrE"/>
    <property type="match status" value="1"/>
</dbReference>
<dbReference type="PANTHER" id="PTHR30561:SF1">
    <property type="entry name" value="MULTIDRUG TRANSPORTER EMRE"/>
    <property type="match status" value="1"/>
</dbReference>
<evidence type="ECO:0000256" key="9">
    <source>
        <dbReference type="SAM" id="Phobius"/>
    </source>
</evidence>
<dbReference type="GO" id="GO:0031460">
    <property type="term" value="P:glycine betaine transport"/>
    <property type="evidence" value="ECO:0007669"/>
    <property type="project" value="TreeGrafter"/>
</dbReference>
<keyword evidence="11" id="KW-1185">Reference proteome</keyword>
<dbReference type="Pfam" id="PF00893">
    <property type="entry name" value="Multi_Drug_Res"/>
    <property type="match status" value="1"/>
</dbReference>
<name>A0A1H3VZM8_9GAMM</name>
<organism evidence="10 11">
    <name type="scientific">Lonsdalea quercina</name>
    <dbReference type="NCBI Taxonomy" id="71657"/>
    <lineage>
        <taxon>Bacteria</taxon>
        <taxon>Pseudomonadati</taxon>
        <taxon>Pseudomonadota</taxon>
        <taxon>Gammaproteobacteria</taxon>
        <taxon>Enterobacterales</taxon>
        <taxon>Pectobacteriaceae</taxon>
        <taxon>Lonsdalea</taxon>
    </lineage>
</organism>
<sequence>MMTYLYLVLAIVAEVIATTALKLSDSFTRLVPSIVTLVFYAVAFYCLTITMRTLPTGVIYAIWSGAGIVLIAAVSWAIYGQRLDLPAVLGMGLIIAGVIVINVFSKSVAH</sequence>
<feature type="transmembrane region" description="Helical" evidence="9">
    <location>
        <begin position="85"/>
        <end position="104"/>
    </location>
</feature>
<evidence type="ECO:0000256" key="7">
    <source>
        <dbReference type="ARBA" id="ARBA00038032"/>
    </source>
</evidence>
<dbReference type="GeneID" id="97763211"/>
<dbReference type="EMBL" id="FNQS01000001">
    <property type="protein sequence ID" value="SDZ80141.1"/>
    <property type="molecule type" value="Genomic_DNA"/>
</dbReference>
<keyword evidence="3" id="KW-1003">Cell membrane</keyword>
<accession>A0A1H3VZM8</accession>
<evidence type="ECO:0000256" key="1">
    <source>
        <dbReference type="ARBA" id="ARBA00004651"/>
    </source>
</evidence>
<dbReference type="GO" id="GO:0005886">
    <property type="term" value="C:plasma membrane"/>
    <property type="evidence" value="ECO:0007669"/>
    <property type="project" value="UniProtKB-SubCell"/>
</dbReference>
<comment type="subcellular location">
    <subcellularLocation>
        <location evidence="1 8">Cell membrane</location>
        <topology evidence="1 8">Multi-pass membrane protein</topology>
    </subcellularLocation>
</comment>
<evidence type="ECO:0000313" key="10">
    <source>
        <dbReference type="EMBL" id="SDZ80141.1"/>
    </source>
</evidence>
<keyword evidence="2" id="KW-0813">Transport</keyword>
<dbReference type="GO" id="GO:0015220">
    <property type="term" value="F:choline transmembrane transporter activity"/>
    <property type="evidence" value="ECO:0007669"/>
    <property type="project" value="TreeGrafter"/>
</dbReference>
<evidence type="ECO:0000256" key="4">
    <source>
        <dbReference type="ARBA" id="ARBA00022692"/>
    </source>
</evidence>
<dbReference type="FunFam" id="1.10.3730.20:FF:000001">
    <property type="entry name" value="Quaternary ammonium compound resistance transporter SugE"/>
    <property type="match status" value="1"/>
</dbReference>
<dbReference type="Gene3D" id="1.10.3730.20">
    <property type="match status" value="1"/>
</dbReference>
<evidence type="ECO:0000256" key="2">
    <source>
        <dbReference type="ARBA" id="ARBA00022448"/>
    </source>
</evidence>
<keyword evidence="5 9" id="KW-1133">Transmembrane helix</keyword>
<keyword evidence="4 8" id="KW-0812">Transmembrane</keyword>
<dbReference type="InterPro" id="IPR037185">
    <property type="entry name" value="EmrE-like"/>
</dbReference>
<dbReference type="GO" id="GO:0015297">
    <property type="term" value="F:antiporter activity"/>
    <property type="evidence" value="ECO:0007669"/>
    <property type="project" value="TreeGrafter"/>
</dbReference>
<dbReference type="GO" id="GO:1990961">
    <property type="term" value="P:xenobiotic detoxification by transmembrane export across the plasma membrane"/>
    <property type="evidence" value="ECO:0007669"/>
    <property type="project" value="UniProtKB-ARBA"/>
</dbReference>
<evidence type="ECO:0000256" key="5">
    <source>
        <dbReference type="ARBA" id="ARBA00022989"/>
    </source>
</evidence>
<dbReference type="PANTHER" id="PTHR30561">
    <property type="entry name" value="SMR FAMILY PROTON-DEPENDENT DRUG EFFLUX TRANSPORTER SUGE"/>
    <property type="match status" value="1"/>
</dbReference>
<keyword evidence="6 9" id="KW-0472">Membrane</keyword>
<dbReference type="GO" id="GO:0015199">
    <property type="term" value="F:amino-acid betaine transmembrane transporter activity"/>
    <property type="evidence" value="ECO:0007669"/>
    <property type="project" value="TreeGrafter"/>
</dbReference>
<feature type="transmembrane region" description="Helical" evidence="9">
    <location>
        <begin position="59"/>
        <end position="79"/>
    </location>
</feature>
<protein>
    <submittedName>
        <fullName evidence="10">Small multidrug resistance pump</fullName>
    </submittedName>
</protein>
<dbReference type="RefSeq" id="WP_071999775.1">
    <property type="nucleotide sequence ID" value="NZ_FNQS01000001.1"/>
</dbReference>
<comment type="similarity">
    <text evidence="7 8">Belongs to the drug/metabolite transporter (DMT) superfamily. Small multidrug resistance (SMR) (TC 2.A.7.1) family.</text>
</comment>
<reference evidence="10 11" key="1">
    <citation type="submission" date="2016-10" db="EMBL/GenBank/DDBJ databases">
        <authorList>
            <person name="de Groot N.N."/>
        </authorList>
    </citation>
    <scope>NUCLEOTIDE SEQUENCE [LARGE SCALE GENOMIC DNA]</scope>
    <source>
        <strain evidence="10 11">ATCC 29281</strain>
    </source>
</reference>
<dbReference type="InterPro" id="IPR000390">
    <property type="entry name" value="Small_drug/metabolite_transptr"/>
</dbReference>
<gene>
    <name evidence="10" type="ORF">SAMN02982996_00266</name>
</gene>
<evidence type="ECO:0000256" key="8">
    <source>
        <dbReference type="RuleBase" id="RU003942"/>
    </source>
</evidence>
<evidence type="ECO:0000256" key="6">
    <source>
        <dbReference type="ARBA" id="ARBA00023136"/>
    </source>
</evidence>
<evidence type="ECO:0000313" key="11">
    <source>
        <dbReference type="Proteomes" id="UP000187280"/>
    </source>
</evidence>
<dbReference type="Proteomes" id="UP000187280">
    <property type="component" value="Unassembled WGS sequence"/>
</dbReference>
<evidence type="ECO:0000256" key="3">
    <source>
        <dbReference type="ARBA" id="ARBA00022475"/>
    </source>
</evidence>
<dbReference type="STRING" id="71657.SAMN02982996_00266"/>
<feature type="transmembrane region" description="Helical" evidence="9">
    <location>
        <begin position="27"/>
        <end position="47"/>
    </location>
</feature>
<dbReference type="eggNOG" id="COG2076">
    <property type="taxonomic scope" value="Bacteria"/>
</dbReference>
<dbReference type="AlphaFoldDB" id="A0A1H3VZM8"/>
<dbReference type="InterPro" id="IPR045324">
    <property type="entry name" value="Small_multidrug_res"/>
</dbReference>
<proteinExistence type="inferred from homology"/>